<keyword evidence="5" id="KW-1185">Reference proteome</keyword>
<feature type="chain" id="PRO_5046077924" description="Aerotolerance regulator N-terminal domain-containing protein" evidence="3">
    <location>
        <begin position="27"/>
        <end position="589"/>
    </location>
</feature>
<evidence type="ECO:0000313" key="5">
    <source>
        <dbReference type="Proteomes" id="UP001228905"/>
    </source>
</evidence>
<sequence length="589" mass="62863">MRRRGGALAVLGALLGVVVATAVAAAADPPPAAAAPAARPCSVMLDLSMSMTGFPAGGADPYRQLVETLSRRCSEPMVVGDGADFWRPDRGPLADARPTKPFGRKTRLDQGLAFWLKSSTRDRLVILTDNIADAGDDAAAAEQDRFYRLLDDPASQLSHISVIIFRRPFAGPVYGLGKPAPKGFYTGDRALTLYVLERRGGRTDEAFLNDVRGDLLALGLKLFNGAAKPDSATFAIARLSPFLPDAVTNDNVQVQPLDGGKGVSIDGKTIIVKRGVSDQATRFAVSKMTVDTGPNWDFGGAPFEAYLKFPKHPLFGAPIRSDCSVEPKALKPGLGQKAVISIICPVPAVWNSLTPEQQLALAKKSKAWRSGELVLAIKAKKGDLTLRGPLQQFYGMNPQDEADRMALASDRAEVHERVYRLPQLLENMIPTADHTVVIKTVPLKLQQGQSPLPVLELLFKAGWPVALLLALLGPAVWFLSRPASFQATGATDKAPFTLGFMSSRTLTAASSITPPMKATVTFWGLLMTASMGGGMQLLGPGGGSIRGPARTSKPGAPVFTIKRIAKAGGNNGSGRPKPGQHRRRGRSRR</sequence>
<reference evidence="4 5" key="1">
    <citation type="submission" date="2023-07" db="EMBL/GenBank/DDBJ databases">
        <title>Genomic Encyclopedia of Type Strains, Phase IV (KMG-IV): sequencing the most valuable type-strain genomes for metagenomic binning, comparative biology and taxonomic classification.</title>
        <authorList>
            <person name="Goeker M."/>
        </authorList>
    </citation>
    <scope>NUCLEOTIDE SEQUENCE [LARGE SCALE GENOMIC DNA]</scope>
    <source>
        <strain evidence="4 5">DSM 18695</strain>
    </source>
</reference>
<keyword evidence="3" id="KW-0732">Signal</keyword>
<comment type="caution">
    <text evidence="4">The sequence shown here is derived from an EMBL/GenBank/DDBJ whole genome shotgun (WGS) entry which is preliminary data.</text>
</comment>
<gene>
    <name evidence="4" type="ORF">QO010_003525</name>
</gene>
<evidence type="ECO:0000256" key="3">
    <source>
        <dbReference type="SAM" id="SignalP"/>
    </source>
</evidence>
<proteinExistence type="predicted"/>
<feature type="signal peptide" evidence="3">
    <location>
        <begin position="1"/>
        <end position="26"/>
    </location>
</feature>
<keyword evidence="2" id="KW-0472">Membrane</keyword>
<protein>
    <recommendedName>
        <fullName evidence="6">Aerotolerance regulator N-terminal domain-containing protein</fullName>
    </recommendedName>
</protein>
<evidence type="ECO:0000313" key="4">
    <source>
        <dbReference type="EMBL" id="MDQ0465733.1"/>
    </source>
</evidence>
<evidence type="ECO:0000256" key="1">
    <source>
        <dbReference type="SAM" id="MobiDB-lite"/>
    </source>
</evidence>
<feature type="compositionally biased region" description="Basic residues" evidence="1">
    <location>
        <begin position="578"/>
        <end position="589"/>
    </location>
</feature>
<evidence type="ECO:0000256" key="2">
    <source>
        <dbReference type="SAM" id="Phobius"/>
    </source>
</evidence>
<accession>A0ABU0IX16</accession>
<feature type="region of interest" description="Disordered" evidence="1">
    <location>
        <begin position="565"/>
        <end position="589"/>
    </location>
</feature>
<dbReference type="Proteomes" id="UP001228905">
    <property type="component" value="Unassembled WGS sequence"/>
</dbReference>
<dbReference type="RefSeq" id="WP_307351303.1">
    <property type="nucleotide sequence ID" value="NZ_JAUSVS010000008.1"/>
</dbReference>
<keyword evidence="2" id="KW-0812">Transmembrane</keyword>
<dbReference type="EMBL" id="JAUSVS010000008">
    <property type="protein sequence ID" value="MDQ0465733.1"/>
    <property type="molecule type" value="Genomic_DNA"/>
</dbReference>
<name>A0ABU0IX16_9CAUL</name>
<keyword evidence="2" id="KW-1133">Transmembrane helix</keyword>
<feature type="transmembrane region" description="Helical" evidence="2">
    <location>
        <begin position="461"/>
        <end position="479"/>
    </location>
</feature>
<organism evidence="4 5">
    <name type="scientific">Caulobacter ginsengisoli</name>
    <dbReference type="NCBI Taxonomy" id="400775"/>
    <lineage>
        <taxon>Bacteria</taxon>
        <taxon>Pseudomonadati</taxon>
        <taxon>Pseudomonadota</taxon>
        <taxon>Alphaproteobacteria</taxon>
        <taxon>Caulobacterales</taxon>
        <taxon>Caulobacteraceae</taxon>
        <taxon>Caulobacter</taxon>
    </lineage>
</organism>
<evidence type="ECO:0008006" key="6">
    <source>
        <dbReference type="Google" id="ProtNLM"/>
    </source>
</evidence>